<dbReference type="PROSITE" id="PS51123">
    <property type="entry name" value="OMPA_2"/>
    <property type="match status" value="1"/>
</dbReference>
<keyword evidence="1" id="KW-0472">Membrane</keyword>
<accession>A0A6S6UKD4</accession>
<dbReference type="AlphaFoldDB" id="A0A6S6UKD4"/>
<dbReference type="SUPFAM" id="SSF103088">
    <property type="entry name" value="OmpA-like"/>
    <property type="match status" value="1"/>
</dbReference>
<feature type="chain" id="PRO_5028133361" evidence="2">
    <location>
        <begin position="27"/>
        <end position="389"/>
    </location>
</feature>
<dbReference type="InterPro" id="IPR050330">
    <property type="entry name" value="Bact_OuterMem_StrucFunc"/>
</dbReference>
<feature type="signal peptide" evidence="2">
    <location>
        <begin position="1"/>
        <end position="26"/>
    </location>
</feature>
<evidence type="ECO:0000256" key="1">
    <source>
        <dbReference type="PROSITE-ProRule" id="PRU00473"/>
    </source>
</evidence>
<dbReference type="InterPro" id="IPR006665">
    <property type="entry name" value="OmpA-like"/>
</dbReference>
<evidence type="ECO:0000256" key="2">
    <source>
        <dbReference type="SAM" id="SignalP"/>
    </source>
</evidence>
<protein>
    <submittedName>
        <fullName evidence="4">Outer membrane protein/peptidoglycan-associated (Lipo)protein</fullName>
    </submittedName>
</protein>
<evidence type="ECO:0000313" key="4">
    <source>
        <dbReference type="EMBL" id="CAA6829210.1"/>
    </source>
</evidence>
<feature type="domain" description="OmpA-like" evidence="3">
    <location>
        <begin position="256"/>
        <end position="373"/>
    </location>
</feature>
<evidence type="ECO:0000259" key="3">
    <source>
        <dbReference type="PROSITE" id="PS51123"/>
    </source>
</evidence>
<dbReference type="Pfam" id="PF00691">
    <property type="entry name" value="OmpA"/>
    <property type="match status" value="1"/>
</dbReference>
<dbReference type="CDD" id="cd07185">
    <property type="entry name" value="OmpA_C-like"/>
    <property type="match status" value="1"/>
</dbReference>
<dbReference type="PANTHER" id="PTHR30329">
    <property type="entry name" value="STATOR ELEMENT OF FLAGELLAR MOTOR COMPLEX"/>
    <property type="match status" value="1"/>
</dbReference>
<name>A0A6S6UKD4_9BACT</name>
<dbReference type="Gene3D" id="3.30.1330.60">
    <property type="entry name" value="OmpA-like domain"/>
    <property type="match status" value="1"/>
</dbReference>
<keyword evidence="2" id="KW-0732">Signal</keyword>
<reference evidence="4" key="1">
    <citation type="submission" date="2020-01" db="EMBL/GenBank/DDBJ databases">
        <authorList>
            <person name="Meier V. D."/>
            <person name="Meier V D."/>
        </authorList>
    </citation>
    <scope>NUCLEOTIDE SEQUENCE</scope>
    <source>
        <strain evidence="4">HLG_WM_MAG_10</strain>
    </source>
</reference>
<dbReference type="GO" id="GO:0016020">
    <property type="term" value="C:membrane"/>
    <property type="evidence" value="ECO:0007669"/>
    <property type="project" value="UniProtKB-UniRule"/>
</dbReference>
<dbReference type="EMBL" id="CACVAQ010000470">
    <property type="protein sequence ID" value="CAA6829210.1"/>
    <property type="molecule type" value="Genomic_DNA"/>
</dbReference>
<sequence>MRNHNRLAIVFCFIGFFLISLSQAKAAPQTSEADYTDYLPKYRTLSNDFLISKIDYTEKELIVYIRYVANINNDVVNFYGANKEKAWKLTSSTRPQSSSAYTVTRSASVKNIRLNDEAKVVELDGNASEKVSAQKGDVITCEVHFEMMPSSIRTVHLVGGDLGKDGVQRFNCNDILLKTKNSKVLGTDGQMGAVIKRFYSQQEVVNYPDINNATTLAEQASFDKKDKVEKVIENPLAKSLEPIDYMPKTLTSIQDMTCNERIILSNIYFHDNKSEFVGRIKAMKTITVIVDYLTFHPKAKIVLHGHTDVFGNAFNNLELSQKRVFTVKRAIVGKGINANRIITIHHGGAQPLIQYKNGGERNRRVEAEVLCSGHVKNTTLEAVNGTVVK</sequence>
<organism evidence="4">
    <name type="scientific">uncultured Aureispira sp</name>
    <dbReference type="NCBI Taxonomy" id="1331704"/>
    <lineage>
        <taxon>Bacteria</taxon>
        <taxon>Pseudomonadati</taxon>
        <taxon>Bacteroidota</taxon>
        <taxon>Saprospiria</taxon>
        <taxon>Saprospirales</taxon>
        <taxon>Saprospiraceae</taxon>
        <taxon>Aureispira</taxon>
        <taxon>environmental samples</taxon>
    </lineage>
</organism>
<dbReference type="InterPro" id="IPR036737">
    <property type="entry name" value="OmpA-like_sf"/>
</dbReference>
<dbReference type="PANTHER" id="PTHR30329:SF21">
    <property type="entry name" value="LIPOPROTEIN YIAD-RELATED"/>
    <property type="match status" value="1"/>
</dbReference>
<proteinExistence type="predicted"/>
<gene>
    <name evidence="4" type="ORF">HELGO_WM58707</name>
</gene>